<dbReference type="AlphaFoldDB" id="A0A227P5Y2"/>
<dbReference type="NCBIfam" id="TIGR03696">
    <property type="entry name" value="Rhs_assc_core"/>
    <property type="match status" value="1"/>
</dbReference>
<evidence type="ECO:0008006" key="3">
    <source>
        <dbReference type="Google" id="ProtNLM"/>
    </source>
</evidence>
<reference evidence="1 2" key="1">
    <citation type="submission" date="2016-11" db="EMBL/GenBank/DDBJ databases">
        <title>Whole genomes of Flavobacteriaceae.</title>
        <authorList>
            <person name="Stine C."/>
            <person name="Li C."/>
            <person name="Tadesse D."/>
        </authorList>
    </citation>
    <scope>NUCLEOTIDE SEQUENCE [LARGE SCALE GENOMIC DNA]</scope>
    <source>
        <strain evidence="1 2">DSM 24704</strain>
    </source>
</reference>
<name>A0A227P5Y2_9FLAO</name>
<dbReference type="InterPro" id="IPR022385">
    <property type="entry name" value="Rhs_assc_core"/>
</dbReference>
<protein>
    <recommendedName>
        <fullName evidence="3">RHS repeat-associated core domain-containing protein</fullName>
    </recommendedName>
</protein>
<dbReference type="Proteomes" id="UP000214684">
    <property type="component" value="Unassembled WGS sequence"/>
</dbReference>
<sequence>MRNYDATLGKFFNMDRFSEKYYDVNPYQYCVNNPVRFVDVRGDSISVDKSITQNWALNKVMTLFAGTKAGRKFLSQFASKGQTVFGQTFDKDGKYDKAGLNLEFTSYREEDENDRGETGNDAENTITVGINSFEGVASQDDKSYNYDNPNAVTSAKNMSRWIMSRTITAFHESFIHADLFAKDYMDNKKFDSSNILYKPKGYESHWQHSQVLYNNGNNTSWPTDGVSGIKEVNSTFGRFYTSGQLDKMVWKYNGGKY</sequence>
<dbReference type="EMBL" id="MUGS01000022">
    <property type="protein sequence ID" value="OXG05341.1"/>
    <property type="molecule type" value="Genomic_DNA"/>
</dbReference>
<gene>
    <name evidence="1" type="ORF">B0A64_13285</name>
</gene>
<evidence type="ECO:0000313" key="1">
    <source>
        <dbReference type="EMBL" id="OXG05341.1"/>
    </source>
</evidence>
<organism evidence="1 2">
    <name type="scientific">Flavobacterium araucananum</name>
    <dbReference type="NCBI Taxonomy" id="946678"/>
    <lineage>
        <taxon>Bacteria</taxon>
        <taxon>Pseudomonadati</taxon>
        <taxon>Bacteroidota</taxon>
        <taxon>Flavobacteriia</taxon>
        <taxon>Flavobacteriales</taxon>
        <taxon>Flavobacteriaceae</taxon>
        <taxon>Flavobacterium</taxon>
    </lineage>
</organism>
<keyword evidence="2" id="KW-1185">Reference proteome</keyword>
<dbReference type="Gene3D" id="2.180.10.10">
    <property type="entry name" value="RHS repeat-associated core"/>
    <property type="match status" value="1"/>
</dbReference>
<accession>A0A227P5Y2</accession>
<proteinExistence type="predicted"/>
<evidence type="ECO:0000313" key="2">
    <source>
        <dbReference type="Proteomes" id="UP000214684"/>
    </source>
</evidence>
<comment type="caution">
    <text evidence="1">The sequence shown here is derived from an EMBL/GenBank/DDBJ whole genome shotgun (WGS) entry which is preliminary data.</text>
</comment>